<gene>
    <name evidence="2" type="ORF">AXF42_Ash013435</name>
</gene>
<evidence type="ECO:0000256" key="1">
    <source>
        <dbReference type="SAM" id="MobiDB-lite"/>
    </source>
</evidence>
<dbReference type="EMBL" id="KZ452026">
    <property type="protein sequence ID" value="PKA50346.1"/>
    <property type="molecule type" value="Genomic_DNA"/>
</dbReference>
<name>A0A2I0A476_9ASPA</name>
<evidence type="ECO:0000313" key="3">
    <source>
        <dbReference type="Proteomes" id="UP000236161"/>
    </source>
</evidence>
<accession>A0A2I0A476</accession>
<evidence type="ECO:0000313" key="2">
    <source>
        <dbReference type="EMBL" id="PKA50346.1"/>
    </source>
</evidence>
<organism evidence="2 3">
    <name type="scientific">Apostasia shenzhenica</name>
    <dbReference type="NCBI Taxonomy" id="1088818"/>
    <lineage>
        <taxon>Eukaryota</taxon>
        <taxon>Viridiplantae</taxon>
        <taxon>Streptophyta</taxon>
        <taxon>Embryophyta</taxon>
        <taxon>Tracheophyta</taxon>
        <taxon>Spermatophyta</taxon>
        <taxon>Magnoliopsida</taxon>
        <taxon>Liliopsida</taxon>
        <taxon>Asparagales</taxon>
        <taxon>Orchidaceae</taxon>
        <taxon>Apostasioideae</taxon>
        <taxon>Apostasia</taxon>
    </lineage>
</organism>
<reference evidence="2 3" key="1">
    <citation type="journal article" date="2017" name="Nature">
        <title>The Apostasia genome and the evolution of orchids.</title>
        <authorList>
            <person name="Zhang G.Q."/>
            <person name="Liu K.W."/>
            <person name="Li Z."/>
            <person name="Lohaus R."/>
            <person name="Hsiao Y.Y."/>
            <person name="Niu S.C."/>
            <person name="Wang J.Y."/>
            <person name="Lin Y.C."/>
            <person name="Xu Q."/>
            <person name="Chen L.J."/>
            <person name="Yoshida K."/>
            <person name="Fujiwara S."/>
            <person name="Wang Z.W."/>
            <person name="Zhang Y.Q."/>
            <person name="Mitsuda N."/>
            <person name="Wang M."/>
            <person name="Liu G.H."/>
            <person name="Pecoraro L."/>
            <person name="Huang H.X."/>
            <person name="Xiao X.J."/>
            <person name="Lin M."/>
            <person name="Wu X.Y."/>
            <person name="Wu W.L."/>
            <person name="Chen Y.Y."/>
            <person name="Chang S.B."/>
            <person name="Sakamoto S."/>
            <person name="Ohme-Takagi M."/>
            <person name="Yagi M."/>
            <person name="Zeng S.J."/>
            <person name="Shen C.Y."/>
            <person name="Yeh C.M."/>
            <person name="Luo Y.B."/>
            <person name="Tsai W.C."/>
            <person name="Van de Peer Y."/>
            <person name="Liu Z.J."/>
        </authorList>
    </citation>
    <scope>NUCLEOTIDE SEQUENCE [LARGE SCALE GENOMIC DNA]</scope>
    <source>
        <strain evidence="3">cv. Shenzhen</strain>
        <tissue evidence="2">Stem</tissue>
    </source>
</reference>
<sequence length="151" mass="17198">MRWEAQPAKTEMGSLSGGSEYGTIPKHGINDGAKRDHLAILCLNSNQLCIVPIFRCLKLLHELDLSSNCFARIFPVDHPLRSFHPLASGLRRFRAPPTYRRRTATLLYRFANITKDNRTADSSRTFISKIKSPPPFRCRAERNENKTERGS</sequence>
<keyword evidence="3" id="KW-1185">Reference proteome</keyword>
<dbReference type="SUPFAM" id="SSF52075">
    <property type="entry name" value="Outer arm dynein light chain 1"/>
    <property type="match status" value="1"/>
</dbReference>
<protein>
    <submittedName>
        <fullName evidence="2">Uncharacterized protein</fullName>
    </submittedName>
</protein>
<feature type="compositionally biased region" description="Basic and acidic residues" evidence="1">
    <location>
        <begin position="138"/>
        <end position="151"/>
    </location>
</feature>
<feature type="region of interest" description="Disordered" evidence="1">
    <location>
        <begin position="131"/>
        <end position="151"/>
    </location>
</feature>
<dbReference type="Proteomes" id="UP000236161">
    <property type="component" value="Unassembled WGS sequence"/>
</dbReference>
<proteinExistence type="predicted"/>
<dbReference type="AlphaFoldDB" id="A0A2I0A476"/>